<dbReference type="CDD" id="cd00408">
    <property type="entry name" value="DHDPS-like"/>
    <property type="match status" value="1"/>
</dbReference>
<evidence type="ECO:0000256" key="3">
    <source>
        <dbReference type="PIRSR" id="PIRSR001365-1"/>
    </source>
</evidence>
<protein>
    <recommendedName>
        <fullName evidence="7">Dihydrodipicolinate synthase</fullName>
    </recommendedName>
</protein>
<feature type="active site" description="Proton donor/acceptor" evidence="3">
    <location>
        <position position="179"/>
    </location>
</feature>
<keyword evidence="5" id="KW-1133">Transmembrane helix</keyword>
<dbReference type="PANTHER" id="PTHR12128">
    <property type="entry name" value="DIHYDRODIPICOLINATE SYNTHASE"/>
    <property type="match status" value="1"/>
</dbReference>
<evidence type="ECO:0000256" key="2">
    <source>
        <dbReference type="PIRNR" id="PIRNR001365"/>
    </source>
</evidence>
<dbReference type="PANTHER" id="PTHR12128:SF66">
    <property type="entry name" value="4-HYDROXY-2-OXOGLUTARATE ALDOLASE, MITOCHONDRIAL"/>
    <property type="match status" value="1"/>
</dbReference>
<dbReference type="GO" id="GO:0008840">
    <property type="term" value="F:4-hydroxy-tetrahydrodipicolinate synthase activity"/>
    <property type="evidence" value="ECO:0007669"/>
    <property type="project" value="TreeGrafter"/>
</dbReference>
<evidence type="ECO:0000256" key="4">
    <source>
        <dbReference type="PIRSR" id="PIRSR001365-2"/>
    </source>
</evidence>
<dbReference type="SUPFAM" id="SSF51569">
    <property type="entry name" value="Aldolase"/>
    <property type="match status" value="1"/>
</dbReference>
<evidence type="ECO:0000256" key="1">
    <source>
        <dbReference type="ARBA" id="ARBA00023239"/>
    </source>
</evidence>
<evidence type="ECO:0008006" key="7">
    <source>
        <dbReference type="Google" id="ProtNLM"/>
    </source>
</evidence>
<accession>A0A077W8Z0</accession>
<comment type="similarity">
    <text evidence="2">Belongs to the DapA family.</text>
</comment>
<keyword evidence="5" id="KW-0472">Membrane</keyword>
<dbReference type="PIRSF" id="PIRSF001365">
    <property type="entry name" value="DHDPS"/>
    <property type="match status" value="1"/>
</dbReference>
<dbReference type="Pfam" id="PF00701">
    <property type="entry name" value="DHDPS"/>
    <property type="match status" value="1"/>
</dbReference>
<name>A0A077W8Z0_9FUNG</name>
<dbReference type="Gene3D" id="3.20.20.70">
    <property type="entry name" value="Aldolase class I"/>
    <property type="match status" value="1"/>
</dbReference>
<organism evidence="6">
    <name type="scientific">Lichtheimia ramosa</name>
    <dbReference type="NCBI Taxonomy" id="688394"/>
    <lineage>
        <taxon>Eukaryota</taxon>
        <taxon>Fungi</taxon>
        <taxon>Fungi incertae sedis</taxon>
        <taxon>Mucoromycota</taxon>
        <taxon>Mucoromycotina</taxon>
        <taxon>Mucoromycetes</taxon>
        <taxon>Mucorales</taxon>
        <taxon>Lichtheimiaceae</taxon>
        <taxon>Lichtheimia</taxon>
    </lineage>
</organism>
<proteinExistence type="inferred from homology"/>
<keyword evidence="5" id="KW-0812">Transmembrane</keyword>
<dbReference type="EMBL" id="LK023314">
    <property type="protein sequence ID" value="CDS03842.1"/>
    <property type="molecule type" value="Genomic_DNA"/>
</dbReference>
<feature type="active site" description="Schiff-base intermediate with substrate" evidence="3">
    <location>
        <position position="208"/>
    </location>
</feature>
<dbReference type="PRINTS" id="PR00146">
    <property type="entry name" value="DHPICSNTHASE"/>
</dbReference>
<evidence type="ECO:0000313" key="6">
    <source>
        <dbReference type="EMBL" id="CDS03842.1"/>
    </source>
</evidence>
<dbReference type="SMART" id="SM01130">
    <property type="entry name" value="DHDPS"/>
    <property type="match status" value="1"/>
</dbReference>
<evidence type="ECO:0000256" key="5">
    <source>
        <dbReference type="SAM" id="Phobius"/>
    </source>
</evidence>
<dbReference type="OrthoDB" id="191315at2759"/>
<reference evidence="6" key="1">
    <citation type="journal article" date="2014" name="Genome Announc.">
        <title>De novo whole-genome sequence and genome annotation of Lichtheimia ramosa.</title>
        <authorList>
            <person name="Linde J."/>
            <person name="Schwartze V."/>
            <person name="Binder U."/>
            <person name="Lass-Florl C."/>
            <person name="Voigt K."/>
            <person name="Horn F."/>
        </authorList>
    </citation>
    <scope>NUCLEOTIDE SEQUENCE</scope>
    <source>
        <strain evidence="6">JMRC FSU:6197</strain>
    </source>
</reference>
<keyword evidence="1 2" id="KW-0456">Lyase</keyword>
<sequence>MHCCCLQERMSTNINVSFTSMIPRQYILSLLFIVIMVLGAPLGRGVFVPIPTFFKDNEDLDFDSLEKHIHHLSKKGLAGIILLGSNGEAIHLSSAERQQVIIKGCEYVKKYDPSLKVIAGASAGSARVTIELAKQATDAGAEYVMVLPPCYYRANMDNEAIESFFTCVADQSPVPVVIYNYPGVTQGVDITVQSIEKLAKHKNIVGIKGTDGNMGKIGYLGARIKPEDNFSLLAGSGSFFLPALTMGAVGLVPALGNVAPRACVELQRLFDQGKLEAAKTLQQQLVESDDALVRWYGNPGVKAAMNYVLGWGGQPRCPLRLPSKDKIERIVDAISAALVIENSLS</sequence>
<dbReference type="AlphaFoldDB" id="A0A077W8Z0"/>
<feature type="binding site" evidence="4">
    <location>
        <position position="252"/>
    </location>
    <ligand>
        <name>pyruvate</name>
        <dbReference type="ChEBI" id="CHEBI:15361"/>
    </ligand>
</feature>
<dbReference type="InterPro" id="IPR013785">
    <property type="entry name" value="Aldolase_TIM"/>
</dbReference>
<gene>
    <name evidence="6" type="ORF">LRAMOSA06797</name>
</gene>
<dbReference type="InterPro" id="IPR002220">
    <property type="entry name" value="DapA-like"/>
</dbReference>
<feature type="transmembrane region" description="Helical" evidence="5">
    <location>
        <begin position="26"/>
        <end position="47"/>
    </location>
</feature>